<accession>A0A8X8X6C1</accession>
<keyword evidence="4" id="KW-1185">Reference proteome</keyword>
<evidence type="ECO:0000256" key="1">
    <source>
        <dbReference type="SAM" id="Phobius"/>
    </source>
</evidence>
<sequence>MLTVFLSFALVLLSILVLSHDVSWYASDLDYYNHSSAHEREGMKVELTFWLMIYLSGSLICCIGNLLAYGLPAYCRWCDIVVKIFFVRLWAWCMCQSDLLLLTE</sequence>
<keyword evidence="2" id="KW-0732">Signal</keyword>
<name>A0A8X8X6C1_SALSN</name>
<dbReference type="AlphaFoldDB" id="A0A8X8X6C1"/>
<dbReference type="Proteomes" id="UP000298416">
    <property type="component" value="Unassembled WGS sequence"/>
</dbReference>
<proteinExistence type="predicted"/>
<dbReference type="EMBL" id="PNBA02000011">
    <property type="protein sequence ID" value="KAG6407605.1"/>
    <property type="molecule type" value="Genomic_DNA"/>
</dbReference>
<reference evidence="3" key="2">
    <citation type="submission" date="2020-08" db="EMBL/GenBank/DDBJ databases">
        <title>Plant Genome Project.</title>
        <authorList>
            <person name="Zhang R.-G."/>
        </authorList>
    </citation>
    <scope>NUCLEOTIDE SEQUENCE</scope>
    <source>
        <strain evidence="3">Huo1</strain>
        <tissue evidence="3">Leaf</tissue>
    </source>
</reference>
<feature type="transmembrane region" description="Helical" evidence="1">
    <location>
        <begin position="47"/>
        <end position="68"/>
    </location>
</feature>
<comment type="caution">
    <text evidence="3">The sequence shown here is derived from an EMBL/GenBank/DDBJ whole genome shotgun (WGS) entry which is preliminary data.</text>
</comment>
<evidence type="ECO:0000256" key="2">
    <source>
        <dbReference type="SAM" id="SignalP"/>
    </source>
</evidence>
<feature type="chain" id="PRO_5036456044" evidence="2">
    <location>
        <begin position="20"/>
        <end position="104"/>
    </location>
</feature>
<reference evidence="3" key="1">
    <citation type="submission" date="2018-01" db="EMBL/GenBank/DDBJ databases">
        <authorList>
            <person name="Mao J.F."/>
        </authorList>
    </citation>
    <scope>NUCLEOTIDE SEQUENCE</scope>
    <source>
        <strain evidence="3">Huo1</strain>
        <tissue evidence="3">Leaf</tissue>
    </source>
</reference>
<keyword evidence="1" id="KW-1133">Transmembrane helix</keyword>
<evidence type="ECO:0000313" key="3">
    <source>
        <dbReference type="EMBL" id="KAG6407605.1"/>
    </source>
</evidence>
<keyword evidence="1" id="KW-0472">Membrane</keyword>
<feature type="signal peptide" evidence="2">
    <location>
        <begin position="1"/>
        <end position="19"/>
    </location>
</feature>
<organism evidence="3">
    <name type="scientific">Salvia splendens</name>
    <name type="common">Scarlet sage</name>
    <dbReference type="NCBI Taxonomy" id="180675"/>
    <lineage>
        <taxon>Eukaryota</taxon>
        <taxon>Viridiplantae</taxon>
        <taxon>Streptophyta</taxon>
        <taxon>Embryophyta</taxon>
        <taxon>Tracheophyta</taxon>
        <taxon>Spermatophyta</taxon>
        <taxon>Magnoliopsida</taxon>
        <taxon>eudicotyledons</taxon>
        <taxon>Gunneridae</taxon>
        <taxon>Pentapetalae</taxon>
        <taxon>asterids</taxon>
        <taxon>lamiids</taxon>
        <taxon>Lamiales</taxon>
        <taxon>Lamiaceae</taxon>
        <taxon>Nepetoideae</taxon>
        <taxon>Mentheae</taxon>
        <taxon>Salviinae</taxon>
        <taxon>Salvia</taxon>
        <taxon>Salvia subgen. Calosphace</taxon>
        <taxon>core Calosphace</taxon>
    </lineage>
</organism>
<gene>
    <name evidence="3" type="ORF">SASPL_130601</name>
</gene>
<keyword evidence="1" id="KW-0812">Transmembrane</keyword>
<evidence type="ECO:0000313" key="4">
    <source>
        <dbReference type="Proteomes" id="UP000298416"/>
    </source>
</evidence>
<protein>
    <submittedName>
        <fullName evidence="3">Uncharacterized protein</fullName>
    </submittedName>
</protein>